<sequence length="206" mass="23142">MSRVTSKPPVLPPLLIHNSPYSGIKDIDSSVWSLTSTSDSTTSTSSTFSSSTVTPQQSQQTNLRDTRIPFTLLNNNINNSNNNAKRRCHLTRNSKPRTCKELWNLPWMDKENGNKLTAKFWFALLLIIILLVILSIVADAILIATILAGVKRSTGLTRIENAALRSVVESFLGIGEWLFDKSIGYVSTSEYFERRRNGNENRVLRE</sequence>
<dbReference type="Proteomes" id="UP000789405">
    <property type="component" value="Unassembled WGS sequence"/>
</dbReference>
<reference evidence="3" key="1">
    <citation type="submission" date="2021-06" db="EMBL/GenBank/DDBJ databases">
        <authorList>
            <person name="Kallberg Y."/>
            <person name="Tangrot J."/>
            <person name="Rosling A."/>
        </authorList>
    </citation>
    <scope>NUCLEOTIDE SEQUENCE</scope>
    <source>
        <strain evidence="3">MA453B</strain>
    </source>
</reference>
<feature type="compositionally biased region" description="Low complexity" evidence="1">
    <location>
        <begin position="41"/>
        <end position="61"/>
    </location>
</feature>
<evidence type="ECO:0000256" key="2">
    <source>
        <dbReference type="SAM" id="Phobius"/>
    </source>
</evidence>
<dbReference type="PANTHER" id="PTHR28075:SF1">
    <property type="entry name" value="DUF1748-DOMAIN-CONTAINING PROTEIN"/>
    <property type="match status" value="1"/>
</dbReference>
<evidence type="ECO:0000313" key="4">
    <source>
        <dbReference type="Proteomes" id="UP000789405"/>
    </source>
</evidence>
<gene>
    <name evidence="3" type="ORF">DERYTH_LOCUS6932</name>
</gene>
<keyword evidence="2" id="KW-1133">Transmembrane helix</keyword>
<dbReference type="GO" id="GO:0005737">
    <property type="term" value="C:cytoplasm"/>
    <property type="evidence" value="ECO:0007669"/>
    <property type="project" value="TreeGrafter"/>
</dbReference>
<dbReference type="EMBL" id="CAJVPY010003245">
    <property type="protein sequence ID" value="CAG8586076.1"/>
    <property type="molecule type" value="Genomic_DNA"/>
</dbReference>
<dbReference type="AlphaFoldDB" id="A0A9N9BZ80"/>
<dbReference type="Pfam" id="PF08520">
    <property type="entry name" value="Mitofissin"/>
    <property type="match status" value="1"/>
</dbReference>
<dbReference type="OrthoDB" id="16824at2759"/>
<feature type="region of interest" description="Disordered" evidence="1">
    <location>
        <begin position="41"/>
        <end position="62"/>
    </location>
</feature>
<dbReference type="PANTHER" id="PTHR28075">
    <property type="entry name" value="CHROMOSOME 16, WHOLE GENOME SHOTGUN SEQUENCE"/>
    <property type="match status" value="1"/>
</dbReference>
<dbReference type="InterPro" id="IPR013726">
    <property type="entry name" value="Mitofissin"/>
</dbReference>
<protein>
    <submittedName>
        <fullName evidence="3">7624_t:CDS:1</fullName>
    </submittedName>
</protein>
<keyword evidence="4" id="KW-1185">Reference proteome</keyword>
<proteinExistence type="predicted"/>
<feature type="transmembrane region" description="Helical" evidence="2">
    <location>
        <begin position="120"/>
        <end position="150"/>
    </location>
</feature>
<evidence type="ECO:0000313" key="3">
    <source>
        <dbReference type="EMBL" id="CAG8586076.1"/>
    </source>
</evidence>
<organism evidence="3 4">
    <name type="scientific">Dentiscutata erythropus</name>
    <dbReference type="NCBI Taxonomy" id="1348616"/>
    <lineage>
        <taxon>Eukaryota</taxon>
        <taxon>Fungi</taxon>
        <taxon>Fungi incertae sedis</taxon>
        <taxon>Mucoromycota</taxon>
        <taxon>Glomeromycotina</taxon>
        <taxon>Glomeromycetes</taxon>
        <taxon>Diversisporales</taxon>
        <taxon>Gigasporaceae</taxon>
        <taxon>Dentiscutata</taxon>
    </lineage>
</organism>
<keyword evidence="2" id="KW-0472">Membrane</keyword>
<comment type="caution">
    <text evidence="3">The sequence shown here is derived from an EMBL/GenBank/DDBJ whole genome shotgun (WGS) entry which is preliminary data.</text>
</comment>
<name>A0A9N9BZ80_9GLOM</name>
<evidence type="ECO:0000256" key="1">
    <source>
        <dbReference type="SAM" id="MobiDB-lite"/>
    </source>
</evidence>
<accession>A0A9N9BZ80</accession>
<keyword evidence="2" id="KW-0812">Transmembrane</keyword>